<comment type="subcellular location">
    <subcellularLocation>
        <location evidence="5">Nucleus</location>
    </subcellularLocation>
</comment>
<keyword evidence="2 5" id="KW-0238">DNA-binding</keyword>
<proteinExistence type="predicted"/>
<dbReference type="Pfam" id="PF00907">
    <property type="entry name" value="T-box"/>
    <property type="match status" value="1"/>
</dbReference>
<feature type="compositionally biased region" description="Polar residues" evidence="6">
    <location>
        <begin position="810"/>
        <end position="830"/>
    </location>
</feature>
<evidence type="ECO:0000256" key="6">
    <source>
        <dbReference type="SAM" id="MobiDB-lite"/>
    </source>
</evidence>
<comment type="caution">
    <text evidence="5">Lacks conserved residue(s) required for the propagation of feature annotation.</text>
</comment>
<feature type="region of interest" description="Disordered" evidence="6">
    <location>
        <begin position="207"/>
        <end position="561"/>
    </location>
</feature>
<feature type="compositionally biased region" description="Basic and acidic residues" evidence="6">
    <location>
        <begin position="309"/>
        <end position="325"/>
    </location>
</feature>
<dbReference type="SUPFAM" id="SSF49417">
    <property type="entry name" value="p53-like transcription factors"/>
    <property type="match status" value="1"/>
</dbReference>
<feature type="compositionally biased region" description="Low complexity" evidence="6">
    <location>
        <begin position="279"/>
        <end position="291"/>
    </location>
</feature>
<evidence type="ECO:0000256" key="3">
    <source>
        <dbReference type="ARBA" id="ARBA00023163"/>
    </source>
</evidence>
<accession>Q4TBN6</accession>
<feature type="compositionally biased region" description="Low complexity" evidence="6">
    <location>
        <begin position="1079"/>
        <end position="1089"/>
    </location>
</feature>
<name>Q4TBN6_TETNG</name>
<dbReference type="Pfam" id="PF16059">
    <property type="entry name" value="MGA_dom"/>
    <property type="match status" value="1"/>
</dbReference>
<dbReference type="OrthoDB" id="6119313at2759"/>
<protein>
    <submittedName>
        <fullName evidence="8">(spotted green pufferfish) hypothetical protein</fullName>
    </submittedName>
</protein>
<feature type="region of interest" description="Disordered" evidence="6">
    <location>
        <begin position="1015"/>
        <end position="1160"/>
    </location>
</feature>
<feature type="compositionally biased region" description="Basic and acidic residues" evidence="6">
    <location>
        <begin position="236"/>
        <end position="247"/>
    </location>
</feature>
<dbReference type="GO" id="GO:0000978">
    <property type="term" value="F:RNA polymerase II cis-regulatory region sequence-specific DNA binding"/>
    <property type="evidence" value="ECO:0007669"/>
    <property type="project" value="InterPro"/>
</dbReference>
<feature type="domain" description="T-box" evidence="7">
    <location>
        <begin position="14"/>
        <end position="195"/>
    </location>
</feature>
<feature type="region of interest" description="Disordered" evidence="6">
    <location>
        <begin position="1459"/>
        <end position="1481"/>
    </location>
</feature>
<sequence length="1609" mass="173837">LSAESVCKGVRVTLDNNSMWNQFFRCQTEMILTKQGSRMFPYCRFRISGLQPSKKYFLLMDIQPLDNSRYKWTGRSWQAAGKAEPPVKSRLFPHPDSPSTGQRWMQSPVSFYKLKVTNSCTNPDGNVVLHPMHRYVPRLHVVQTDKAAKDIRLNGPGVLTFVFAQTEFMAVTSYQNSQFAQLKVDYNPFMKGLKDDGNSWGLKLKAGKDEGQAEEQHPLRRSLKSLLANNKPRAARGAEPRGCRDPQEPPAVKESPAMLSESRCSLEQLGDSPSPSPPSSLQSSTSRSSAPDVSTSDGMGGKALPGTPPERKSEADAAAKVEGNPRRSPSRCDSADVPEVGGAVASDKGGPSEESTRKHKRPAPVPLPALALFLKQHLAKSKKAASRSDAPPPAVPSEAPSSAGVCAGPHSNGVTAEAPQDEDPVPGCDRAAGAVTKARPDEAVHVFAEEEPQSGRWPSSPLCPEAGANKSPKESRTCVLSSISPAERASPEAPVPEEAALLPGNSPLRSLPIGAPAGGSLQADLSSPGDEAAAPSNALQGDTKSSASAPDPDPPAMMPLLPDPECSSFCFESFSPGSSPEPLASLACSQAFEPKQGEEKSQGTSSVFRWHTVMPSHQPYLESPFSFQPAAQTLSLAAPALLPSQTPEAHMFVGSTPPPDVALPFQENEHSLPFPAELSPLQLPLSPTFSSLDGGGLSPTPSLTDLVHFFSNEDLGIGLDFSSSEPGVVLCPSPSAREDQRQERTQQDAANKRYKYKKPRRHKVGRNGLDVKNCSYTSLQPNLEEVEEQLFVSFTSKEALQLHLGEDKPQQPTGSLVQQSSPAAENDTAVSVEQKISSFEKILRRDLKLMRHRQVIHPVLQEVGLKMNLLDPTLAIDLQYLGVRLPIPPPTAPLEPAVQELHPGACSSFVSRTGKTTDVTQIKGWREKFTPAEAPPAPAPPTAEAVAAPEPQKKNLSAFCSDMLDEYLENEGRLIDERASTFAQPVVDLAPPLAYELPTKSSSYVRTLHSVIPKQTGSSTSELISGFVPPSKRPKPSLKETRNSRRETAKQRGPKPGRARPKPGSAGPGPVDPGGIHTHPAGHLPEPAAAEPPPLRRTRKKLKPRSTWRTLFGTPLPGSSEDMAPLDSDSELGEPSVPSSTTHKEDAAAMETQQEGGAHGMTRALLRQKDLEEGVTWEGRHRTAVTEERAGIALTSLFTLMGFVRENPTAPIQLACRRAPPCLNDFCRLGCICSSLAYRARVSHCGRPGCMLGCSCLKQKEADSVSQPADRVRMLWKQDDRDGDPEPLSTPRPPSATRRSQKSSCARVRAYRRRGAEESPILQMAPESLPSHQSQPKRLQPESGSRSAAGPTGKLLQPVFPGRQSAGTCLLPGSPAEAQPEPPEEPPKPSKRLIILAECVWASASDRGLVLKELCERMACDQLDEPFWVRHYFIRPVAQAAEGGGADCCVQYKIHISTPKPAAPGEPEQDQQSRSQAVGVGREESVLFDDWQREVEPEEAELLEDERPVGGDGVREMEVRGDEGQDLRREGPERRKEKAGRRRADMGLPFLAGVSPAGFLSASRKQPGETDHVVKVNGKLYPMAKVQLGKMGALHPANRLAAYLTGRVG</sequence>
<keyword evidence="3" id="KW-0804">Transcription</keyword>
<dbReference type="GO" id="GO:0045893">
    <property type="term" value="P:positive regulation of DNA-templated transcription"/>
    <property type="evidence" value="ECO:0007669"/>
    <property type="project" value="InterPro"/>
</dbReference>
<organism evidence="8">
    <name type="scientific">Tetraodon nigroviridis</name>
    <name type="common">Spotted green pufferfish</name>
    <name type="synonym">Chelonodon nigroviridis</name>
    <dbReference type="NCBI Taxonomy" id="99883"/>
    <lineage>
        <taxon>Eukaryota</taxon>
        <taxon>Metazoa</taxon>
        <taxon>Chordata</taxon>
        <taxon>Craniata</taxon>
        <taxon>Vertebrata</taxon>
        <taxon>Euteleostomi</taxon>
        <taxon>Actinopterygii</taxon>
        <taxon>Neopterygii</taxon>
        <taxon>Teleostei</taxon>
        <taxon>Neoteleostei</taxon>
        <taxon>Acanthomorphata</taxon>
        <taxon>Eupercaria</taxon>
        <taxon>Tetraodontiformes</taxon>
        <taxon>Tetradontoidea</taxon>
        <taxon>Tetraodontidae</taxon>
        <taxon>Tetraodon</taxon>
    </lineage>
</organism>
<dbReference type="PRINTS" id="PR00937">
    <property type="entry name" value="TBOX"/>
</dbReference>
<feature type="region of interest" description="Disordered" evidence="6">
    <location>
        <begin position="83"/>
        <end position="103"/>
    </location>
</feature>
<dbReference type="PROSITE" id="PS50252">
    <property type="entry name" value="TBOX_3"/>
    <property type="match status" value="1"/>
</dbReference>
<dbReference type="InterPro" id="IPR008967">
    <property type="entry name" value="p53-like_TF_DNA-bd_sf"/>
</dbReference>
<dbReference type="GO" id="GO:0000785">
    <property type="term" value="C:chromatin"/>
    <property type="evidence" value="ECO:0007669"/>
    <property type="project" value="TreeGrafter"/>
</dbReference>
<dbReference type="GO" id="GO:0001708">
    <property type="term" value="P:cell fate specification"/>
    <property type="evidence" value="ECO:0007669"/>
    <property type="project" value="TreeGrafter"/>
</dbReference>
<dbReference type="InterPro" id="IPR036960">
    <property type="entry name" value="T-box_sf"/>
</dbReference>
<dbReference type="PANTHER" id="PTHR11267:SF32">
    <property type="entry name" value="MAX GENE-ASSOCIATED PROTEIN"/>
    <property type="match status" value="1"/>
</dbReference>
<feature type="compositionally biased region" description="Low complexity" evidence="6">
    <location>
        <begin position="481"/>
        <end position="500"/>
    </location>
</feature>
<feature type="region of interest" description="Disordered" evidence="6">
    <location>
        <begin position="930"/>
        <end position="950"/>
    </location>
</feature>
<feature type="region of interest" description="Disordered" evidence="6">
    <location>
        <begin position="1509"/>
        <end position="1542"/>
    </location>
</feature>
<feature type="compositionally biased region" description="Polar residues" evidence="6">
    <location>
        <begin position="1330"/>
        <end position="1346"/>
    </location>
</feature>
<feature type="non-terminal residue" evidence="8">
    <location>
        <position position="1"/>
    </location>
</feature>
<feature type="non-terminal residue" evidence="8">
    <location>
        <position position="1609"/>
    </location>
</feature>
<dbReference type="KEGG" id="tng:GSTEN00003678G001"/>
<dbReference type="InterPro" id="IPR032060">
    <property type="entry name" value="MGA_dom"/>
</dbReference>
<dbReference type="PANTHER" id="PTHR11267">
    <property type="entry name" value="T-BOX PROTEIN-RELATED"/>
    <property type="match status" value="1"/>
</dbReference>
<dbReference type="CDD" id="cd20195">
    <property type="entry name" value="T-box_MGA-like"/>
    <property type="match status" value="1"/>
</dbReference>
<dbReference type="EMBL" id="CAAE01007104">
    <property type="protein sequence ID" value="CAF89696.1"/>
    <property type="molecule type" value="Genomic_DNA"/>
</dbReference>
<feature type="compositionally biased region" description="Basic and acidic residues" evidence="6">
    <location>
        <begin position="438"/>
        <end position="448"/>
    </location>
</feature>
<dbReference type="Gene3D" id="2.60.40.820">
    <property type="entry name" value="Transcription factor, T-box"/>
    <property type="match status" value="1"/>
</dbReference>
<evidence type="ECO:0000256" key="5">
    <source>
        <dbReference type="PROSITE-ProRule" id="PRU00201"/>
    </source>
</evidence>
<feature type="compositionally biased region" description="Basic and acidic residues" evidence="6">
    <location>
        <begin position="1037"/>
        <end position="1050"/>
    </location>
</feature>
<feature type="compositionally biased region" description="Basic and acidic residues" evidence="6">
    <location>
        <begin position="736"/>
        <end position="746"/>
    </location>
</feature>
<dbReference type="InterPro" id="IPR001699">
    <property type="entry name" value="TF_T-box"/>
</dbReference>
<keyword evidence="4 5" id="KW-0539">Nucleus</keyword>
<feature type="compositionally biased region" description="Basic and acidic residues" evidence="6">
    <location>
        <begin position="1509"/>
        <end position="1536"/>
    </location>
</feature>
<dbReference type="InterPro" id="IPR046360">
    <property type="entry name" value="T-box_DNA-bd"/>
</dbReference>
<reference evidence="8" key="1">
    <citation type="journal article" date="2004" name="Nature">
        <title>Genome duplication in the teleost fish Tetraodon nigroviridis reveals the early vertebrate proto-karyotype.</title>
        <authorList>
            <person name="Jaillon O."/>
            <person name="Aury J.-M."/>
            <person name="Brunet F."/>
            <person name="Petit J.-L."/>
            <person name="Stange-Thomann N."/>
            <person name="Mauceli E."/>
            <person name="Bouneau L."/>
            <person name="Fischer C."/>
            <person name="Ozouf-Costaz C."/>
            <person name="Bernot A."/>
            <person name="Nicaud S."/>
            <person name="Jaffe D."/>
            <person name="Fisher S."/>
            <person name="Lutfalla G."/>
            <person name="Dossat C."/>
            <person name="Segurens B."/>
            <person name="Dasilva C."/>
            <person name="Salanoubat M."/>
            <person name="Levy M."/>
            <person name="Boudet N."/>
            <person name="Castellano S."/>
            <person name="Anthouard V."/>
            <person name="Jubin C."/>
            <person name="Castelli V."/>
            <person name="Katinka M."/>
            <person name="Vacherie B."/>
            <person name="Biemont C."/>
            <person name="Skalli Z."/>
            <person name="Cattolico L."/>
            <person name="Poulain J."/>
            <person name="De Berardinis V."/>
            <person name="Cruaud C."/>
            <person name="Duprat S."/>
            <person name="Brottier P."/>
            <person name="Coutanceau J.-P."/>
            <person name="Gouzy J."/>
            <person name="Parra G."/>
            <person name="Lardier G."/>
            <person name="Chapple C."/>
            <person name="McKernan K.J."/>
            <person name="McEwan P."/>
            <person name="Bosak S."/>
            <person name="Kellis M."/>
            <person name="Volff J.-N."/>
            <person name="Guigo R."/>
            <person name="Zody M.C."/>
            <person name="Mesirov J."/>
            <person name="Lindblad-Toh K."/>
            <person name="Birren B."/>
            <person name="Nusbaum C."/>
            <person name="Kahn D."/>
            <person name="Robinson-Rechavi M."/>
            <person name="Laudet V."/>
            <person name="Schachter V."/>
            <person name="Quetier F."/>
            <person name="Saurin W."/>
            <person name="Scarpelli C."/>
            <person name="Wincker P."/>
            <person name="Lander E.S."/>
            <person name="Weissenbach J."/>
            <person name="Roest Crollius H."/>
        </authorList>
    </citation>
    <scope>NUCLEOTIDE SEQUENCE [LARGE SCALE GENOMIC DNA]</scope>
</reference>
<keyword evidence="1" id="KW-0805">Transcription regulation</keyword>
<comment type="caution">
    <text evidence="8">The sequence shown here is derived from an EMBL/GenBank/DDBJ whole genome shotgun (WGS) entry which is preliminary data.</text>
</comment>
<feature type="region of interest" description="Disordered" evidence="6">
    <location>
        <begin position="731"/>
        <end position="760"/>
    </location>
</feature>
<dbReference type="SMART" id="SM00425">
    <property type="entry name" value="TBOX"/>
    <property type="match status" value="1"/>
</dbReference>
<dbReference type="GO" id="GO:0005634">
    <property type="term" value="C:nucleus"/>
    <property type="evidence" value="ECO:0007669"/>
    <property type="project" value="UniProtKB-SubCell"/>
</dbReference>
<gene>
    <name evidence="8" type="ORF">GSTENG00003678001</name>
</gene>
<feature type="compositionally biased region" description="Basic and acidic residues" evidence="6">
    <location>
        <begin position="207"/>
        <end position="218"/>
    </location>
</feature>
<reference evidence="8" key="2">
    <citation type="submission" date="2004-02" db="EMBL/GenBank/DDBJ databases">
        <authorList>
            <consortium name="Genoscope"/>
            <consortium name="Whitehead Institute Centre for Genome Research"/>
        </authorList>
    </citation>
    <scope>NUCLEOTIDE SEQUENCE</scope>
</reference>
<feature type="region of interest" description="Disordered" evidence="6">
    <location>
        <begin position="807"/>
        <end position="830"/>
    </location>
</feature>
<feature type="compositionally biased region" description="Basic residues" evidence="6">
    <location>
        <begin position="1052"/>
        <end position="1061"/>
    </location>
</feature>
<evidence type="ECO:0000313" key="8">
    <source>
        <dbReference type="EMBL" id="CAF89696.1"/>
    </source>
</evidence>
<evidence type="ECO:0000256" key="2">
    <source>
        <dbReference type="ARBA" id="ARBA00023125"/>
    </source>
</evidence>
<evidence type="ECO:0000259" key="7">
    <source>
        <dbReference type="PROSITE" id="PS50252"/>
    </source>
</evidence>
<evidence type="ECO:0000256" key="1">
    <source>
        <dbReference type="ARBA" id="ARBA00023015"/>
    </source>
</evidence>
<dbReference type="GO" id="GO:0000981">
    <property type="term" value="F:DNA-binding transcription factor activity, RNA polymerase II-specific"/>
    <property type="evidence" value="ECO:0007669"/>
    <property type="project" value="TreeGrafter"/>
</dbReference>
<evidence type="ECO:0000256" key="4">
    <source>
        <dbReference type="ARBA" id="ARBA00023242"/>
    </source>
</evidence>
<feature type="region of interest" description="Disordered" evidence="6">
    <location>
        <begin position="1277"/>
        <end position="1389"/>
    </location>
</feature>
<feature type="compositionally biased region" description="Basic residues" evidence="6">
    <location>
        <begin position="1096"/>
        <end position="1106"/>
    </location>
</feature>